<gene>
    <name evidence="3" type="primary">dacB</name>
    <name evidence="3" type="ORF">CEQ21_22770</name>
</gene>
<dbReference type="InterPro" id="IPR000667">
    <property type="entry name" value="Peptidase_S13"/>
</dbReference>
<dbReference type="PANTHER" id="PTHR30023:SF0">
    <property type="entry name" value="PENICILLIN-SENSITIVE CARBOXYPEPTIDASE A"/>
    <property type="match status" value="1"/>
</dbReference>
<dbReference type="EMBL" id="RIBP01000004">
    <property type="protein sequence ID" value="TRZ38228.1"/>
    <property type="molecule type" value="Genomic_DNA"/>
</dbReference>
<keyword evidence="3" id="KW-0121">Carboxypeptidase</keyword>
<name>A0A553SMN1_NIACI</name>
<protein>
    <submittedName>
        <fullName evidence="3">D-alanyl-D-alanine carboxypeptidase/D-alanyl-D-alanine-endopeptidase</fullName>
        <ecNumber evidence="3">3.4.16.4</ecNumber>
    </submittedName>
</protein>
<evidence type="ECO:0000313" key="4">
    <source>
        <dbReference type="Proteomes" id="UP000319837"/>
    </source>
</evidence>
<evidence type="ECO:0000313" key="3">
    <source>
        <dbReference type="EMBL" id="TRZ38228.1"/>
    </source>
</evidence>
<dbReference type="NCBIfam" id="TIGR00666">
    <property type="entry name" value="PBP4"/>
    <property type="match status" value="1"/>
</dbReference>
<dbReference type="GO" id="GO:0006508">
    <property type="term" value="P:proteolysis"/>
    <property type="evidence" value="ECO:0007669"/>
    <property type="project" value="InterPro"/>
</dbReference>
<comment type="similarity">
    <text evidence="1">Belongs to the peptidase S13 family.</text>
</comment>
<dbReference type="PANTHER" id="PTHR30023">
    <property type="entry name" value="D-ALANYL-D-ALANINE CARBOXYPEPTIDASE"/>
    <property type="match status" value="1"/>
</dbReference>
<organism evidence="3 4">
    <name type="scientific">Niallia circulans</name>
    <name type="common">Bacillus circulans</name>
    <dbReference type="NCBI Taxonomy" id="1397"/>
    <lineage>
        <taxon>Bacteria</taxon>
        <taxon>Bacillati</taxon>
        <taxon>Bacillota</taxon>
        <taxon>Bacilli</taxon>
        <taxon>Bacillales</taxon>
        <taxon>Bacillaceae</taxon>
        <taxon>Niallia</taxon>
    </lineage>
</organism>
<dbReference type="InterPro" id="IPR012338">
    <property type="entry name" value="Beta-lactam/transpept-like"/>
</dbReference>
<keyword evidence="2 3" id="KW-0378">Hydrolase</keyword>
<evidence type="ECO:0000256" key="1">
    <source>
        <dbReference type="ARBA" id="ARBA00006096"/>
    </source>
</evidence>
<dbReference type="Gene3D" id="3.50.80.20">
    <property type="entry name" value="D-Ala-D-Ala carboxypeptidase C, peptidase S13"/>
    <property type="match status" value="1"/>
</dbReference>
<dbReference type="Proteomes" id="UP000319837">
    <property type="component" value="Unassembled WGS sequence"/>
</dbReference>
<dbReference type="AlphaFoldDB" id="A0A553SMN1"/>
<accession>A0A553SMN1</accession>
<reference evidence="4" key="1">
    <citation type="submission" date="2018-10" db="EMBL/GenBank/DDBJ databases">
        <title>FDA dAtabase for Regulatory Grade micrObial Sequences (FDA-ARGOS): Supporting development and validation of Infectious Disease Dx tests.</title>
        <authorList>
            <person name="Minogue T."/>
            <person name="Wolcott M."/>
            <person name="Wasieloski L."/>
            <person name="Aguilar W."/>
            <person name="Moore D."/>
            <person name="Tallon L."/>
            <person name="Sadzewicz L."/>
            <person name="Sengamalay N."/>
            <person name="Ott S."/>
            <person name="Godinez A."/>
            <person name="Nagaraj S."/>
            <person name="Vavikolanu K."/>
            <person name="Vyas G."/>
            <person name="Nadendla S."/>
            <person name="George J."/>
            <person name="Sichtig H."/>
        </authorList>
    </citation>
    <scope>NUCLEOTIDE SEQUENCE [LARGE SCALE GENOMIC DNA]</scope>
    <source>
        <strain evidence="4">FDAARGOS_343</strain>
    </source>
</reference>
<evidence type="ECO:0000256" key="2">
    <source>
        <dbReference type="ARBA" id="ARBA00022801"/>
    </source>
</evidence>
<dbReference type="PRINTS" id="PR00922">
    <property type="entry name" value="DADACBPTASE3"/>
</dbReference>
<dbReference type="Gene3D" id="3.40.710.10">
    <property type="entry name" value="DD-peptidase/beta-lactamase superfamily"/>
    <property type="match status" value="1"/>
</dbReference>
<dbReference type="EC" id="3.4.16.4" evidence="3"/>
<comment type="caution">
    <text evidence="3">The sequence shown here is derived from an EMBL/GenBank/DDBJ whole genome shotgun (WGS) entry which is preliminary data.</text>
</comment>
<dbReference type="Pfam" id="PF02113">
    <property type="entry name" value="Peptidase_S13"/>
    <property type="match status" value="1"/>
</dbReference>
<dbReference type="GO" id="GO:0000270">
    <property type="term" value="P:peptidoglycan metabolic process"/>
    <property type="evidence" value="ECO:0007669"/>
    <property type="project" value="TreeGrafter"/>
</dbReference>
<sequence>MPLKHQKLGLLLIIIGIIIVQLNGTKPYELEVQAQGNTEDLEAELDELLTSMPELKGSLAGISIREQERGKVVFEQLAHTRLAPASNLKLLTAAAALSVLGSDYTFDTEIYTDGQLVNGVLSGNLYVKGKGDTTLLQSDLESIAKSIHDKGIKKINGSIIGDASWYDDVPYSIDLAWSDETTYYGAPVSALTMSPDKEYDAGTIMIKASPGASAGSQAKLTINPTVTNLDIANHTSTVSKDGKENIQSVREHGENTITIKGDIPVGSGATKKWVAIEHPPELVLNVFQQALTKQDITWTGEVKEGVTPELSTPILVHKSMPLSEIIVPFMKLSNNTIGETLLKEIGKVEKGEGSFEKGVAVLKEEMKKFGLNTSGMLIRDGSGISPIDLITANDLSTLLFHIQKQAWFSEFENALPVSGNKDRMIGGTLRNRLQSENTLGKVKAKTGTLSAVSSLSGYVESKSGQKYIFSILLNHLIDESSGKLMENQIVELLAAQ</sequence>
<dbReference type="SUPFAM" id="SSF56601">
    <property type="entry name" value="beta-lactamase/transpeptidase-like"/>
    <property type="match status" value="1"/>
</dbReference>
<dbReference type="GO" id="GO:0009002">
    <property type="term" value="F:serine-type D-Ala-D-Ala carboxypeptidase activity"/>
    <property type="evidence" value="ECO:0007669"/>
    <property type="project" value="UniProtKB-EC"/>
</dbReference>
<keyword evidence="3" id="KW-0645">Protease</keyword>
<proteinExistence type="inferred from homology"/>